<dbReference type="AlphaFoldDB" id="A0A382E1W1"/>
<accession>A0A382E1W1</accession>
<dbReference type="SUPFAM" id="SSF51735">
    <property type="entry name" value="NAD(P)-binding Rossmann-fold domains"/>
    <property type="match status" value="1"/>
</dbReference>
<evidence type="ECO:0000313" key="3">
    <source>
        <dbReference type="EMBL" id="SVB44352.1"/>
    </source>
</evidence>
<dbReference type="PANTHER" id="PTHR43669">
    <property type="entry name" value="5-KETO-D-GLUCONATE 5-REDUCTASE"/>
    <property type="match status" value="1"/>
</dbReference>
<dbReference type="PANTHER" id="PTHR43669:SF3">
    <property type="entry name" value="ALCOHOL DEHYDROGENASE, PUTATIVE (AFU_ORTHOLOGUE AFUA_3G03445)-RELATED"/>
    <property type="match status" value="1"/>
</dbReference>
<evidence type="ECO:0000256" key="2">
    <source>
        <dbReference type="ARBA" id="ARBA00023002"/>
    </source>
</evidence>
<reference evidence="3" key="1">
    <citation type="submission" date="2018-05" db="EMBL/GenBank/DDBJ databases">
        <authorList>
            <person name="Lanie J.A."/>
            <person name="Ng W.-L."/>
            <person name="Kazmierczak K.M."/>
            <person name="Andrzejewski T.M."/>
            <person name="Davidsen T.M."/>
            <person name="Wayne K.J."/>
            <person name="Tettelin H."/>
            <person name="Glass J.I."/>
            <person name="Rusch D."/>
            <person name="Podicherti R."/>
            <person name="Tsui H.-C.T."/>
            <person name="Winkler M.E."/>
        </authorList>
    </citation>
    <scope>NUCLEOTIDE SEQUENCE</scope>
</reference>
<dbReference type="EMBL" id="UINC01042134">
    <property type="protein sequence ID" value="SVB44352.1"/>
    <property type="molecule type" value="Genomic_DNA"/>
</dbReference>
<dbReference type="PRINTS" id="PR00081">
    <property type="entry name" value="GDHRDH"/>
</dbReference>
<name>A0A382E1W1_9ZZZZ</name>
<keyword evidence="2" id="KW-0560">Oxidoreductase</keyword>
<dbReference type="Pfam" id="PF00106">
    <property type="entry name" value="adh_short"/>
    <property type="match status" value="1"/>
</dbReference>
<sequence length="95" mass="10500">MNNSEEKKFTNEIALVTGGTQGLGKSIAKMFVQRGVKSIVISGRNENNAKNVIKELELLGAKAYFIKAELSDLQQCSNLIEEIDKKFGKIDILIN</sequence>
<dbReference type="Gene3D" id="3.40.50.720">
    <property type="entry name" value="NAD(P)-binding Rossmann-like Domain"/>
    <property type="match status" value="1"/>
</dbReference>
<proteinExistence type="inferred from homology"/>
<dbReference type="InterPro" id="IPR036291">
    <property type="entry name" value="NAD(P)-bd_dom_sf"/>
</dbReference>
<organism evidence="3">
    <name type="scientific">marine metagenome</name>
    <dbReference type="NCBI Taxonomy" id="408172"/>
    <lineage>
        <taxon>unclassified sequences</taxon>
        <taxon>metagenomes</taxon>
        <taxon>ecological metagenomes</taxon>
    </lineage>
</organism>
<protein>
    <recommendedName>
        <fullName evidence="4">Ketoreductase (KR) domain-containing protein</fullName>
    </recommendedName>
</protein>
<gene>
    <name evidence="3" type="ORF">METZ01_LOCUS197206</name>
</gene>
<evidence type="ECO:0008006" key="4">
    <source>
        <dbReference type="Google" id="ProtNLM"/>
    </source>
</evidence>
<evidence type="ECO:0000256" key="1">
    <source>
        <dbReference type="ARBA" id="ARBA00006484"/>
    </source>
</evidence>
<dbReference type="GO" id="GO:0016491">
    <property type="term" value="F:oxidoreductase activity"/>
    <property type="evidence" value="ECO:0007669"/>
    <property type="project" value="UniProtKB-KW"/>
</dbReference>
<feature type="non-terminal residue" evidence="3">
    <location>
        <position position="95"/>
    </location>
</feature>
<dbReference type="InterPro" id="IPR002347">
    <property type="entry name" value="SDR_fam"/>
</dbReference>
<comment type="similarity">
    <text evidence="1">Belongs to the short-chain dehydrogenases/reductases (SDR) family.</text>
</comment>